<name>A0A345UNE5_9BACT</name>
<dbReference type="EMBL" id="CP027806">
    <property type="protein sequence ID" value="AXJ01997.1"/>
    <property type="molecule type" value="Genomic_DNA"/>
</dbReference>
<evidence type="ECO:0000313" key="1">
    <source>
        <dbReference type="EMBL" id="AXJ01997.1"/>
    </source>
</evidence>
<accession>A0A345UNE5</accession>
<protein>
    <submittedName>
        <fullName evidence="1">Uncharacterized protein</fullName>
    </submittedName>
</protein>
<dbReference type="RefSeq" id="WP_114985135.1">
    <property type="nucleotide sequence ID" value="NZ_CP027806.1"/>
</dbReference>
<sequence>MEPSSQKTRTTYKVSKAKLIIAVGGEWDEFAAQNDGKRALSRSVIGRPIWDFVTGAPTRMWLEALFQLAELRNEPVERIYRCDSPQLKRVMSMRISPEDEKVLRVDNELISVEPLEKKVVIRHHSRNPDTTIRMRCSICGKIKVGEEWNEPVELTEDNPAGIIVAYTVCGSCKQAMPKSGSGKIRRSGESPDL</sequence>
<proteinExistence type="predicted"/>
<keyword evidence="2" id="KW-1185">Reference proteome</keyword>
<dbReference type="OrthoDB" id="271452at2"/>
<evidence type="ECO:0000313" key="2">
    <source>
        <dbReference type="Proteomes" id="UP000254808"/>
    </source>
</evidence>
<reference evidence="1 2" key="1">
    <citation type="submission" date="2018-03" db="EMBL/GenBank/DDBJ databases">
        <title>Phenotypic and genomic properties of Cyclonatronum proteinivorum gen. nov., sp. nov., a haloalkaliphilic bacteroidete from soda lakes possessing Na+-translocating rhodopsin.</title>
        <authorList>
            <person name="Toshchakov S.V."/>
            <person name="Korzhenkov A."/>
            <person name="Samarov N.I."/>
            <person name="Kublanov I.V."/>
            <person name="Muntyan M.S."/>
            <person name="Sorokin D.Y."/>
        </authorList>
    </citation>
    <scope>NUCLEOTIDE SEQUENCE [LARGE SCALE GENOMIC DNA]</scope>
    <source>
        <strain evidence="1 2">Omega</strain>
    </source>
</reference>
<organism evidence="1 2">
    <name type="scientific">Cyclonatronum proteinivorum</name>
    <dbReference type="NCBI Taxonomy" id="1457365"/>
    <lineage>
        <taxon>Bacteria</taxon>
        <taxon>Pseudomonadati</taxon>
        <taxon>Balneolota</taxon>
        <taxon>Balneolia</taxon>
        <taxon>Balneolales</taxon>
        <taxon>Cyclonatronaceae</taxon>
        <taxon>Cyclonatronum</taxon>
    </lineage>
</organism>
<dbReference type="Proteomes" id="UP000254808">
    <property type="component" value="Chromosome"/>
</dbReference>
<gene>
    <name evidence="1" type="ORF">CYPRO_2758</name>
</gene>
<dbReference type="KEGG" id="cprv:CYPRO_2758"/>
<dbReference type="AlphaFoldDB" id="A0A345UNE5"/>